<organism evidence="13 14">
    <name type="scientific">Saitozyma podzolica</name>
    <dbReference type="NCBI Taxonomy" id="1890683"/>
    <lineage>
        <taxon>Eukaryota</taxon>
        <taxon>Fungi</taxon>
        <taxon>Dikarya</taxon>
        <taxon>Basidiomycota</taxon>
        <taxon>Agaricomycotina</taxon>
        <taxon>Tremellomycetes</taxon>
        <taxon>Tremellales</taxon>
        <taxon>Trimorphomycetaceae</taxon>
        <taxon>Saitozyma</taxon>
    </lineage>
</organism>
<gene>
    <name evidence="13" type="primary">KGD2</name>
    <name evidence="13" type="ORF">EHS25_009499</name>
</gene>
<dbReference type="EMBL" id="RSCD01000008">
    <property type="protein sequence ID" value="RSH91200.1"/>
    <property type="molecule type" value="Genomic_DNA"/>
</dbReference>
<comment type="pathway">
    <text evidence="2">Amino-acid degradation; L-lysine degradation via saccharopine pathway; glutaryl-CoA from L-lysine: step 6/6.</text>
</comment>
<protein>
    <recommendedName>
        <fullName evidence="4">dihydrolipoyllysine-residue succinyltransferase</fullName>
        <ecNumber evidence="4">2.3.1.61</ecNumber>
    </recommendedName>
    <alternativeName>
        <fullName evidence="10">2-oxoglutarate dehydrogenase complex component E2</fullName>
    </alternativeName>
</protein>
<evidence type="ECO:0000256" key="8">
    <source>
        <dbReference type="ARBA" id="ARBA00022946"/>
    </source>
</evidence>
<dbReference type="GO" id="GO:0045252">
    <property type="term" value="C:oxoglutarate dehydrogenase complex"/>
    <property type="evidence" value="ECO:0007669"/>
    <property type="project" value="InterPro"/>
</dbReference>
<dbReference type="CDD" id="cd06849">
    <property type="entry name" value="lipoyl_domain"/>
    <property type="match status" value="1"/>
</dbReference>
<dbReference type="InterPro" id="IPR011053">
    <property type="entry name" value="Single_hybrid_motif"/>
</dbReference>
<dbReference type="PROSITE" id="PS50968">
    <property type="entry name" value="BIOTINYL_LIPOYL"/>
    <property type="match status" value="1"/>
</dbReference>
<sequence length="468" mass="50740">MLRTPSRAVVAAARGSTSSMRRTAVRGLATVSRQTTRQNLPRVVLTQQPLSLRSAFHSSSLLRDVVVKVPQMAESITEGTLKQWSKQVGDFVKQDEEIATIETDKIDVSVNAPMSGKITELLAEEDSTVTVGQDLLKIEPGEGGGDASDSKPSGAAHSEPKEAQEGKRDDAAPESKKEKEAPEDTHKKQEEKAPKMEGAGAEKPAPKKEEKSAPAPKPQPKKEEAPKQEKAIGSRNETRVKMSRMRQTIAQRLKQSQNAAASLTTFNEIDMSSIMEFRKLYKDGVLKNEGVKLGFMSAFARAACLALKEIPAANASIEGDTIVYRDYVDLSVAVATPKGLVTPVVRNAEGMGLVDVEKAIAELGKRARDNKLGLEDMAGGTFTISNGGVFGSLFGTPIINLPQAAVLGMHTIKEKPVVVDGQIVIRPIMVVALTYDHRLLDGREAVTFLVRVKEYLEDPRRMLLPSPI</sequence>
<dbReference type="InterPro" id="IPR023213">
    <property type="entry name" value="CAT-like_dom_sf"/>
</dbReference>
<dbReference type="GO" id="GO:0005739">
    <property type="term" value="C:mitochondrion"/>
    <property type="evidence" value="ECO:0007669"/>
    <property type="project" value="TreeGrafter"/>
</dbReference>
<evidence type="ECO:0000313" key="14">
    <source>
        <dbReference type="Proteomes" id="UP000279259"/>
    </source>
</evidence>
<dbReference type="NCBIfam" id="TIGR01347">
    <property type="entry name" value="sucB"/>
    <property type="match status" value="1"/>
</dbReference>
<dbReference type="Pfam" id="PF00364">
    <property type="entry name" value="Biotin_lipoyl"/>
    <property type="match status" value="1"/>
</dbReference>
<dbReference type="GO" id="GO:0004149">
    <property type="term" value="F:dihydrolipoyllysine-residue succinyltransferase activity"/>
    <property type="evidence" value="ECO:0007669"/>
    <property type="project" value="UniProtKB-EC"/>
</dbReference>
<keyword evidence="9" id="KW-0012">Acyltransferase</keyword>
<accession>A0A427YJD8</accession>
<evidence type="ECO:0000256" key="9">
    <source>
        <dbReference type="ARBA" id="ARBA00023315"/>
    </source>
</evidence>
<evidence type="ECO:0000256" key="1">
    <source>
        <dbReference type="ARBA" id="ARBA00001938"/>
    </source>
</evidence>
<evidence type="ECO:0000256" key="3">
    <source>
        <dbReference type="ARBA" id="ARBA00007317"/>
    </source>
</evidence>
<dbReference type="InterPro" id="IPR000089">
    <property type="entry name" value="Biotin_lipoyl"/>
</dbReference>
<evidence type="ECO:0000256" key="2">
    <source>
        <dbReference type="ARBA" id="ARBA00005145"/>
    </source>
</evidence>
<dbReference type="PANTHER" id="PTHR43416:SF5">
    <property type="entry name" value="DIHYDROLIPOYLLYSINE-RESIDUE SUCCINYLTRANSFERASE COMPONENT OF 2-OXOGLUTARATE DEHYDROGENASE COMPLEX, MITOCHONDRIAL"/>
    <property type="match status" value="1"/>
</dbReference>
<evidence type="ECO:0000256" key="11">
    <source>
        <dbReference type="SAM" id="MobiDB-lite"/>
    </source>
</evidence>
<name>A0A427YJD8_9TREE</name>
<dbReference type="PROSITE" id="PS00189">
    <property type="entry name" value="LIPOYL"/>
    <property type="match status" value="1"/>
</dbReference>
<feature type="compositionally biased region" description="Basic and acidic residues" evidence="11">
    <location>
        <begin position="220"/>
        <end position="240"/>
    </location>
</feature>
<dbReference type="InterPro" id="IPR003016">
    <property type="entry name" value="2-oxoA_DH_lipoyl-BS"/>
</dbReference>
<dbReference type="Gene3D" id="2.40.50.100">
    <property type="match status" value="1"/>
</dbReference>
<feature type="domain" description="Lipoyl-binding" evidence="12">
    <location>
        <begin position="64"/>
        <end position="139"/>
    </location>
</feature>
<dbReference type="OrthoDB" id="5391403at2759"/>
<comment type="similarity">
    <text evidence="3">Belongs to the 2-oxoacid dehydrogenase family.</text>
</comment>
<dbReference type="SUPFAM" id="SSF51230">
    <property type="entry name" value="Single hybrid motif"/>
    <property type="match status" value="1"/>
</dbReference>
<dbReference type="GO" id="GO:0006099">
    <property type="term" value="P:tricarboxylic acid cycle"/>
    <property type="evidence" value="ECO:0007669"/>
    <property type="project" value="UniProtKB-KW"/>
</dbReference>
<evidence type="ECO:0000256" key="5">
    <source>
        <dbReference type="ARBA" id="ARBA00022532"/>
    </source>
</evidence>
<dbReference type="GO" id="GO:0033512">
    <property type="term" value="P:L-lysine catabolic process to acetyl-CoA via saccharopine"/>
    <property type="evidence" value="ECO:0007669"/>
    <property type="project" value="UniProtKB-UniPathway"/>
</dbReference>
<dbReference type="PANTHER" id="PTHR43416">
    <property type="entry name" value="DIHYDROLIPOYLLYSINE-RESIDUE SUCCINYLTRANSFERASE COMPONENT OF 2-OXOGLUTARATE DEHYDROGENASE COMPLEX, MITOCHONDRIAL-RELATED"/>
    <property type="match status" value="1"/>
</dbReference>
<dbReference type="AlphaFoldDB" id="A0A427YJD8"/>
<dbReference type="InterPro" id="IPR006255">
    <property type="entry name" value="SucB"/>
</dbReference>
<keyword evidence="7" id="KW-0450">Lipoyl</keyword>
<feature type="region of interest" description="Disordered" evidence="11">
    <location>
        <begin position="137"/>
        <end position="241"/>
    </location>
</feature>
<feature type="compositionally biased region" description="Basic and acidic residues" evidence="11">
    <location>
        <begin position="158"/>
        <end position="195"/>
    </location>
</feature>
<evidence type="ECO:0000256" key="4">
    <source>
        <dbReference type="ARBA" id="ARBA00012945"/>
    </source>
</evidence>
<keyword evidence="5" id="KW-0816">Tricarboxylic acid cycle</keyword>
<dbReference type="InterPro" id="IPR001078">
    <property type="entry name" value="2-oxoacid_DH_actylTfrase"/>
</dbReference>
<proteinExistence type="inferred from homology"/>
<dbReference type="NCBIfam" id="NF004309">
    <property type="entry name" value="PRK05704.1"/>
    <property type="match status" value="1"/>
</dbReference>
<keyword evidence="6" id="KW-0808">Transferase</keyword>
<dbReference type="STRING" id="1890683.A0A427YJD8"/>
<dbReference type="SUPFAM" id="SSF52777">
    <property type="entry name" value="CoA-dependent acyltransferases"/>
    <property type="match status" value="1"/>
</dbReference>
<dbReference type="Pfam" id="PF00198">
    <property type="entry name" value="2-oxoacid_dh"/>
    <property type="match status" value="1"/>
</dbReference>
<evidence type="ECO:0000256" key="10">
    <source>
        <dbReference type="ARBA" id="ARBA00032406"/>
    </source>
</evidence>
<reference evidence="13 14" key="1">
    <citation type="submission" date="2018-11" db="EMBL/GenBank/DDBJ databases">
        <title>Genome sequence of Saitozyma podzolica DSM 27192.</title>
        <authorList>
            <person name="Aliyu H."/>
            <person name="Gorte O."/>
            <person name="Ochsenreither K."/>
        </authorList>
    </citation>
    <scope>NUCLEOTIDE SEQUENCE [LARGE SCALE GENOMIC DNA]</scope>
    <source>
        <strain evidence="13 14">DSM 27192</strain>
    </source>
</reference>
<dbReference type="EC" id="2.3.1.61" evidence="4"/>
<dbReference type="UniPathway" id="UPA00868">
    <property type="reaction ID" value="UER00840"/>
</dbReference>
<dbReference type="Gene3D" id="3.30.559.10">
    <property type="entry name" value="Chloramphenicol acetyltransferase-like domain"/>
    <property type="match status" value="1"/>
</dbReference>
<dbReference type="FunFam" id="3.30.559.10:FF:000007">
    <property type="entry name" value="Dihydrolipoamide acetyltransferase component of pyruvate dehydrogenase complex"/>
    <property type="match status" value="1"/>
</dbReference>
<comment type="cofactor">
    <cofactor evidence="1">
        <name>(R)-lipoate</name>
        <dbReference type="ChEBI" id="CHEBI:83088"/>
    </cofactor>
</comment>
<comment type="caution">
    <text evidence="13">The sequence shown here is derived from an EMBL/GenBank/DDBJ whole genome shotgun (WGS) entry which is preliminary data.</text>
</comment>
<keyword evidence="14" id="KW-1185">Reference proteome</keyword>
<dbReference type="Proteomes" id="UP000279259">
    <property type="component" value="Unassembled WGS sequence"/>
</dbReference>
<evidence type="ECO:0000313" key="13">
    <source>
        <dbReference type="EMBL" id="RSH91200.1"/>
    </source>
</evidence>
<evidence type="ECO:0000259" key="12">
    <source>
        <dbReference type="PROSITE" id="PS50968"/>
    </source>
</evidence>
<keyword evidence="8" id="KW-0809">Transit peptide</keyword>
<evidence type="ECO:0000256" key="6">
    <source>
        <dbReference type="ARBA" id="ARBA00022679"/>
    </source>
</evidence>
<evidence type="ECO:0000256" key="7">
    <source>
        <dbReference type="ARBA" id="ARBA00022823"/>
    </source>
</evidence>
<dbReference type="InterPro" id="IPR050537">
    <property type="entry name" value="2-oxoacid_dehydrogenase"/>
</dbReference>